<evidence type="ECO:0000313" key="2">
    <source>
        <dbReference type="EMBL" id="KAJ8024402.1"/>
    </source>
</evidence>
<keyword evidence="3" id="KW-1185">Reference proteome</keyword>
<dbReference type="Pfam" id="PF09793">
    <property type="entry name" value="AD"/>
    <property type="match status" value="1"/>
</dbReference>
<sequence length="186" mass="20964">MAAGIGDHDESPVRIGSTVSCVTCFDEKIQGEVICYDHTSKLLAIKTVYANNKGKCDVTLVNLSFVKSVDILKGPQHPQKDPKELPALNLAKLKKREEENSKERKLRLEKGIPEEGAKLYTTINKTLKSSWQDKSIFVENVHVLIDPPYKVENCRIAGSKDNSNMQNVEYIKKLVRKFYQDQENGA</sequence>
<protein>
    <submittedName>
        <fullName evidence="2">Protein LSM12-like A</fullName>
    </submittedName>
</protein>
<comment type="caution">
    <text evidence="2">The sequence shown here is derived from an EMBL/GenBank/DDBJ whole genome shotgun (WGS) entry which is preliminary data.</text>
</comment>
<feature type="domain" description="AD" evidence="1">
    <location>
        <begin position="86"/>
        <end position="183"/>
    </location>
</feature>
<dbReference type="InterPro" id="IPR048478">
    <property type="entry name" value="LSM12_LSM"/>
</dbReference>
<evidence type="ECO:0000313" key="3">
    <source>
        <dbReference type="Proteomes" id="UP001152320"/>
    </source>
</evidence>
<gene>
    <name evidence="2" type="ORF">HOLleu_34303</name>
</gene>
<dbReference type="InterPro" id="IPR039683">
    <property type="entry name" value="Lsm12-like"/>
</dbReference>
<dbReference type="InterPro" id="IPR019181">
    <property type="entry name" value="LSM12_ABD"/>
</dbReference>
<accession>A0A9Q0YQC7</accession>
<dbReference type="Proteomes" id="UP001152320">
    <property type="component" value="Chromosome 18"/>
</dbReference>
<dbReference type="InterPro" id="IPR047574">
    <property type="entry name" value="AD"/>
</dbReference>
<dbReference type="OrthoDB" id="1057137at2759"/>
<evidence type="ECO:0000259" key="1">
    <source>
        <dbReference type="PROSITE" id="PS52001"/>
    </source>
</evidence>
<name>A0A9Q0YQC7_HOLLE</name>
<proteinExistence type="predicted"/>
<organism evidence="2 3">
    <name type="scientific">Holothuria leucospilota</name>
    <name type="common">Black long sea cucumber</name>
    <name type="synonym">Mertensiothuria leucospilota</name>
    <dbReference type="NCBI Taxonomy" id="206669"/>
    <lineage>
        <taxon>Eukaryota</taxon>
        <taxon>Metazoa</taxon>
        <taxon>Echinodermata</taxon>
        <taxon>Eleutherozoa</taxon>
        <taxon>Echinozoa</taxon>
        <taxon>Holothuroidea</taxon>
        <taxon>Aspidochirotacea</taxon>
        <taxon>Aspidochirotida</taxon>
        <taxon>Holothuriidae</taxon>
        <taxon>Holothuria</taxon>
    </lineage>
</organism>
<dbReference type="EMBL" id="JAIZAY010000018">
    <property type="protein sequence ID" value="KAJ8024402.1"/>
    <property type="molecule type" value="Genomic_DNA"/>
</dbReference>
<reference evidence="2" key="1">
    <citation type="submission" date="2021-10" db="EMBL/GenBank/DDBJ databases">
        <title>Tropical sea cucumber genome reveals ecological adaptation and Cuvierian tubules defense mechanism.</title>
        <authorList>
            <person name="Chen T."/>
        </authorList>
    </citation>
    <scope>NUCLEOTIDE SEQUENCE</scope>
    <source>
        <strain evidence="2">Nanhai2018</strain>
        <tissue evidence="2">Muscle</tissue>
    </source>
</reference>
<dbReference type="PROSITE" id="PS52001">
    <property type="entry name" value="AD"/>
    <property type="match status" value="1"/>
</dbReference>
<dbReference type="SMART" id="SM00995">
    <property type="entry name" value="AD"/>
    <property type="match status" value="1"/>
</dbReference>
<dbReference type="Pfam" id="PF21166">
    <property type="entry name" value="LSM12_LSM"/>
    <property type="match status" value="1"/>
</dbReference>
<dbReference type="AlphaFoldDB" id="A0A9Q0YQC7"/>
<dbReference type="PANTHER" id="PTHR13542">
    <property type="entry name" value="LSM12 HOMOLOG"/>
    <property type="match status" value="1"/>
</dbReference>